<dbReference type="Proteomes" id="UP000503308">
    <property type="component" value="Chromosome"/>
</dbReference>
<dbReference type="Gene3D" id="3.40.50.300">
    <property type="entry name" value="P-loop containing nucleotide triphosphate hydrolases"/>
    <property type="match status" value="1"/>
</dbReference>
<sequence>MSRHHPLLTRSPTRPTPGIAMLPGAPELELACARVHEACGTARRTLAMWIAAQTSGPVLWVAPPYSRDALNGEGVRDWIDPARLIFVAPRRTEDLLWTMEEILRAGAVALAVGDLPGLPGLTQVRRMHLAAETGAKEGAYAPLGLLLTPGTGGAAGVETRWQLAPAHSAGQENWRLERLRARTAPQRGWDIARVAALPLPQIKTA</sequence>
<dbReference type="AlphaFoldDB" id="A0A858SV92"/>
<evidence type="ECO:0008006" key="3">
    <source>
        <dbReference type="Google" id="ProtNLM"/>
    </source>
</evidence>
<evidence type="ECO:0000313" key="1">
    <source>
        <dbReference type="EMBL" id="QJF51583.1"/>
    </source>
</evidence>
<dbReference type="KEGG" id="rpon:G3256_10625"/>
<organism evidence="1 2">
    <name type="scientific">Roseobacter ponti</name>
    <dbReference type="NCBI Taxonomy" id="1891787"/>
    <lineage>
        <taxon>Bacteria</taxon>
        <taxon>Pseudomonadati</taxon>
        <taxon>Pseudomonadota</taxon>
        <taxon>Alphaproteobacteria</taxon>
        <taxon>Rhodobacterales</taxon>
        <taxon>Roseobacteraceae</taxon>
        <taxon>Roseobacter</taxon>
    </lineage>
</organism>
<dbReference type="InterPro" id="IPR027417">
    <property type="entry name" value="P-loop_NTPase"/>
</dbReference>
<accession>A0A858SV92</accession>
<protein>
    <recommendedName>
        <fullName evidence="3">Protein ImuA</fullName>
    </recommendedName>
</protein>
<name>A0A858SV92_9RHOB</name>
<dbReference type="EMBL" id="CP048788">
    <property type="protein sequence ID" value="QJF51583.1"/>
    <property type="molecule type" value="Genomic_DNA"/>
</dbReference>
<reference evidence="1 2" key="1">
    <citation type="submission" date="2020-02" db="EMBL/GenBank/DDBJ databases">
        <title>Genome sequence of Roseobacter ponti.</title>
        <authorList>
            <person name="Hollensteiner J."/>
            <person name="Schneider D."/>
            <person name="Poehlein A."/>
            <person name="Daniel R."/>
        </authorList>
    </citation>
    <scope>NUCLEOTIDE SEQUENCE [LARGE SCALE GENOMIC DNA]</scope>
    <source>
        <strain evidence="1 2">DSM 106830</strain>
    </source>
</reference>
<gene>
    <name evidence="1" type="ORF">G3256_10625</name>
</gene>
<evidence type="ECO:0000313" key="2">
    <source>
        <dbReference type="Proteomes" id="UP000503308"/>
    </source>
</evidence>
<keyword evidence="2" id="KW-1185">Reference proteome</keyword>
<dbReference type="RefSeq" id="WP_169640800.1">
    <property type="nucleotide sequence ID" value="NZ_CP048788.1"/>
</dbReference>
<proteinExistence type="predicted"/>
<dbReference type="SUPFAM" id="SSF52540">
    <property type="entry name" value="P-loop containing nucleoside triphosphate hydrolases"/>
    <property type="match status" value="1"/>
</dbReference>